<comment type="subcellular location">
    <subcellularLocation>
        <location evidence="1">Membrane</location>
        <topology evidence="1">Multi-pass membrane protein</topology>
    </subcellularLocation>
</comment>
<dbReference type="InterPro" id="IPR011701">
    <property type="entry name" value="MFS"/>
</dbReference>
<sequence length="287" mass="32305">MFGFTAFYWILPESIRWLITKKHYPQVKQFLLREIGRNEIHVPDYVLASRRGETRRNLENSPFGNISTIELSSVRDGSDYSRYLEKAKVESLADIFRSNILMVRLMIISMAWLVEIPAYLLGMIVVEKIGRRPMLTCGLLVSGLCCLIAGLLPVEWGSAKRVFSLIAKLFAACVTATLYSYTSELFPTFGRSAMVGLCSTCGRIGGILAPIISDWVTFGKKTDVHASIPFLVFATINILVGLLCFLLPETKMISFPATIKEANEMKPAFLANVLQAKYRKVEHQERH</sequence>
<feature type="transmembrane region" description="Helical" evidence="5">
    <location>
        <begin position="193"/>
        <end position="212"/>
    </location>
</feature>
<dbReference type="InterPro" id="IPR036259">
    <property type="entry name" value="MFS_trans_sf"/>
</dbReference>
<organism evidence="7 8">
    <name type="scientific">Daphnia magna</name>
    <dbReference type="NCBI Taxonomy" id="35525"/>
    <lineage>
        <taxon>Eukaryota</taxon>
        <taxon>Metazoa</taxon>
        <taxon>Ecdysozoa</taxon>
        <taxon>Arthropoda</taxon>
        <taxon>Crustacea</taxon>
        <taxon>Branchiopoda</taxon>
        <taxon>Diplostraca</taxon>
        <taxon>Cladocera</taxon>
        <taxon>Anomopoda</taxon>
        <taxon>Daphniidae</taxon>
        <taxon>Daphnia</taxon>
    </lineage>
</organism>
<feature type="transmembrane region" description="Helical" evidence="5">
    <location>
        <begin position="134"/>
        <end position="156"/>
    </location>
</feature>
<protein>
    <recommendedName>
        <fullName evidence="6">Major facilitator superfamily (MFS) profile domain-containing protein</fullName>
    </recommendedName>
</protein>
<dbReference type="PROSITE" id="PS00216">
    <property type="entry name" value="SUGAR_TRANSPORT_1"/>
    <property type="match status" value="1"/>
</dbReference>
<evidence type="ECO:0000259" key="6">
    <source>
        <dbReference type="PROSITE" id="PS50850"/>
    </source>
</evidence>
<dbReference type="InterPro" id="IPR005829">
    <property type="entry name" value="Sugar_transporter_CS"/>
</dbReference>
<accession>A0A164MHS3</accession>
<dbReference type="Pfam" id="PF07690">
    <property type="entry name" value="MFS_1"/>
    <property type="match status" value="1"/>
</dbReference>
<feature type="domain" description="Major facilitator superfamily (MFS) profile" evidence="6">
    <location>
        <begin position="65"/>
        <end position="287"/>
    </location>
</feature>
<evidence type="ECO:0000313" key="8">
    <source>
        <dbReference type="Proteomes" id="UP000076858"/>
    </source>
</evidence>
<feature type="transmembrane region" description="Helical" evidence="5">
    <location>
        <begin position="224"/>
        <end position="247"/>
    </location>
</feature>
<dbReference type="STRING" id="35525.A0A164MHS3"/>
<keyword evidence="8" id="KW-1185">Reference proteome</keyword>
<reference evidence="7 8" key="1">
    <citation type="submission" date="2016-03" db="EMBL/GenBank/DDBJ databases">
        <title>EvidentialGene: Evidence-directed Construction of Genes on Genomes.</title>
        <authorList>
            <person name="Gilbert D.G."/>
            <person name="Choi J.-H."/>
            <person name="Mockaitis K."/>
            <person name="Colbourne J."/>
            <person name="Pfrender M."/>
        </authorList>
    </citation>
    <scope>NUCLEOTIDE SEQUENCE [LARGE SCALE GENOMIC DNA]</scope>
    <source>
        <strain evidence="7 8">Xinb3</strain>
        <tissue evidence="7">Complete organism</tissue>
    </source>
</reference>
<evidence type="ECO:0000256" key="1">
    <source>
        <dbReference type="ARBA" id="ARBA00004141"/>
    </source>
</evidence>
<evidence type="ECO:0000313" key="7">
    <source>
        <dbReference type="EMBL" id="KZS05071.1"/>
    </source>
</evidence>
<dbReference type="AlphaFoldDB" id="A0A164MHS3"/>
<dbReference type="Gene3D" id="1.20.1250.20">
    <property type="entry name" value="MFS general substrate transporter like domains"/>
    <property type="match status" value="1"/>
</dbReference>
<dbReference type="GO" id="GO:0016020">
    <property type="term" value="C:membrane"/>
    <property type="evidence" value="ECO:0007669"/>
    <property type="project" value="UniProtKB-SubCell"/>
</dbReference>
<keyword evidence="2 5" id="KW-0812">Transmembrane</keyword>
<comment type="caution">
    <text evidence="7">The sequence shown here is derived from an EMBL/GenBank/DDBJ whole genome shotgun (WGS) entry which is preliminary data.</text>
</comment>
<dbReference type="PROSITE" id="PS50850">
    <property type="entry name" value="MFS"/>
    <property type="match status" value="1"/>
</dbReference>
<dbReference type="Proteomes" id="UP000076858">
    <property type="component" value="Unassembled WGS sequence"/>
</dbReference>
<dbReference type="SUPFAM" id="SSF103473">
    <property type="entry name" value="MFS general substrate transporter"/>
    <property type="match status" value="1"/>
</dbReference>
<evidence type="ECO:0000256" key="4">
    <source>
        <dbReference type="ARBA" id="ARBA00023136"/>
    </source>
</evidence>
<dbReference type="OrthoDB" id="6894481at2759"/>
<evidence type="ECO:0000256" key="5">
    <source>
        <dbReference type="SAM" id="Phobius"/>
    </source>
</evidence>
<dbReference type="InterPro" id="IPR020846">
    <property type="entry name" value="MFS_dom"/>
</dbReference>
<dbReference type="EMBL" id="LRGB01003006">
    <property type="protein sequence ID" value="KZS05071.1"/>
    <property type="molecule type" value="Genomic_DNA"/>
</dbReference>
<feature type="transmembrane region" description="Helical" evidence="5">
    <location>
        <begin position="162"/>
        <end position="181"/>
    </location>
</feature>
<proteinExistence type="predicted"/>
<keyword evidence="3 5" id="KW-1133">Transmembrane helix</keyword>
<evidence type="ECO:0000256" key="3">
    <source>
        <dbReference type="ARBA" id="ARBA00022989"/>
    </source>
</evidence>
<feature type="transmembrane region" description="Helical" evidence="5">
    <location>
        <begin position="101"/>
        <end position="122"/>
    </location>
</feature>
<name>A0A164MHS3_9CRUS</name>
<dbReference type="GO" id="GO:0022857">
    <property type="term" value="F:transmembrane transporter activity"/>
    <property type="evidence" value="ECO:0007669"/>
    <property type="project" value="InterPro"/>
</dbReference>
<gene>
    <name evidence="7" type="ORF">APZ42_031833</name>
</gene>
<evidence type="ECO:0000256" key="2">
    <source>
        <dbReference type="ARBA" id="ARBA00022692"/>
    </source>
</evidence>
<dbReference type="PANTHER" id="PTHR24064">
    <property type="entry name" value="SOLUTE CARRIER FAMILY 22 MEMBER"/>
    <property type="match status" value="1"/>
</dbReference>
<keyword evidence="4 5" id="KW-0472">Membrane</keyword>